<reference evidence="4 5" key="1">
    <citation type="submission" date="2019-09" db="EMBL/GenBank/DDBJ databases">
        <title>Draft genome sequence of Ginsengibacter sp. BR5-29.</title>
        <authorList>
            <person name="Im W.-T."/>
        </authorList>
    </citation>
    <scope>NUCLEOTIDE SEQUENCE [LARGE SCALE GENOMIC DNA]</scope>
    <source>
        <strain evidence="4 5">BR5-29</strain>
    </source>
</reference>
<protein>
    <submittedName>
        <fullName evidence="4">Beta-glucosidase</fullName>
    </submittedName>
</protein>
<dbReference type="RefSeq" id="WP_150415760.1">
    <property type="nucleotide sequence ID" value="NZ_VYQF01000004.1"/>
</dbReference>
<dbReference type="Pfam" id="PF13205">
    <property type="entry name" value="Big_5"/>
    <property type="match status" value="1"/>
</dbReference>
<dbReference type="InterPro" id="IPR032812">
    <property type="entry name" value="SbsA_Ig"/>
</dbReference>
<evidence type="ECO:0000313" key="5">
    <source>
        <dbReference type="Proteomes" id="UP000326903"/>
    </source>
</evidence>
<feature type="domain" description="SbsA Ig-like" evidence="3">
    <location>
        <begin position="65"/>
        <end position="152"/>
    </location>
</feature>
<dbReference type="Proteomes" id="UP000326903">
    <property type="component" value="Unassembled WGS sequence"/>
</dbReference>
<evidence type="ECO:0000256" key="1">
    <source>
        <dbReference type="ARBA" id="ARBA00022729"/>
    </source>
</evidence>
<proteinExistence type="predicted"/>
<name>A0A5J5IGJ5_9BACT</name>
<dbReference type="PROSITE" id="PS51257">
    <property type="entry name" value="PROKAR_LIPOPROTEIN"/>
    <property type="match status" value="1"/>
</dbReference>
<feature type="domain" description="Glycoamylase-like" evidence="2">
    <location>
        <begin position="338"/>
        <end position="552"/>
    </location>
</feature>
<dbReference type="InterPro" id="IPR019282">
    <property type="entry name" value="Glycoamylase-like_cons_dom"/>
</dbReference>
<accession>A0A5J5IGJ5</accession>
<comment type="caution">
    <text evidence="4">The sequence shown here is derived from an EMBL/GenBank/DDBJ whole genome shotgun (WGS) entry which is preliminary data.</text>
</comment>
<keyword evidence="5" id="KW-1185">Reference proteome</keyword>
<keyword evidence="1" id="KW-0732">Signal</keyword>
<dbReference type="EMBL" id="VYQF01000004">
    <property type="protein sequence ID" value="KAA9038200.1"/>
    <property type="molecule type" value="Genomic_DNA"/>
</dbReference>
<organism evidence="4 5">
    <name type="scientific">Ginsengibacter hankyongi</name>
    <dbReference type="NCBI Taxonomy" id="2607284"/>
    <lineage>
        <taxon>Bacteria</taxon>
        <taxon>Pseudomonadati</taxon>
        <taxon>Bacteroidota</taxon>
        <taxon>Chitinophagia</taxon>
        <taxon>Chitinophagales</taxon>
        <taxon>Chitinophagaceae</taxon>
        <taxon>Ginsengibacter</taxon>
    </lineage>
</organism>
<evidence type="ECO:0000313" key="4">
    <source>
        <dbReference type="EMBL" id="KAA9038200.1"/>
    </source>
</evidence>
<dbReference type="AlphaFoldDB" id="A0A5J5IGJ5"/>
<gene>
    <name evidence="4" type="ORF">FW778_15745</name>
</gene>
<evidence type="ECO:0000259" key="3">
    <source>
        <dbReference type="Pfam" id="PF13205"/>
    </source>
</evidence>
<dbReference type="Pfam" id="PF10091">
    <property type="entry name" value="Glycoamylase"/>
    <property type="match status" value="1"/>
</dbReference>
<evidence type="ECO:0000259" key="2">
    <source>
        <dbReference type="Pfam" id="PF10091"/>
    </source>
</evidence>
<sequence>MKYTTSVEKIKCNTLLGIFITLSIISTSCGKKAADKIPVEPPPPSSFSSTLIMVDGKQETSLDYNINTTPVIKFSFSAPIDHASVGNSFSFAETSGSSVSFNTNYSNGDSVVVIQPSASLKYLSKYLITVSTGLKSKAGGSLKTTATANFVTQIDSTDKFARISDDALLDLAQRQTFKYFWDFGHPTSGMARERNTSGDVVTTGGTGFGVMSIIVGISRGFITRAEGLQRINTIVNFLKNNCTRYHGAFSHWINGATGATVPFSQFDDGGDLVETSLLMQGLLCARQYFNTVAADEVSLRTNINTLWNGVEWSWFRQNSQNVLYWHWSPNYNFQINMPIRGWDEALIVYALAASSNTDSIPRAVYDNGWALNGGIKNGNTYYGVQLPLGPNLGGPLFFSHYSFLGINPHDLTDAYADYFTQNTNHSLINYNYCVANPNNFFGYSSTTWGLTASDDNISGYKAHAPDNDDGVITPSAAISSLPYTPVQSMNALKFFYYTLGDKIWSQYGFVDAFNLKDLWFANSFLAIDQGPEIVMIENYRSNLLWNLFMSCPEIKRGMKQLGFQSPKL</sequence>
<dbReference type="Gene3D" id="1.50.10.140">
    <property type="match status" value="1"/>
</dbReference>